<evidence type="ECO:0000313" key="6">
    <source>
        <dbReference type="Proteomes" id="UP001560685"/>
    </source>
</evidence>
<evidence type="ECO:0000256" key="3">
    <source>
        <dbReference type="ARBA" id="ARBA00023163"/>
    </source>
</evidence>
<sequence length="233" mass="25177">MIMVDLLEFGGQSFLSLLPEVMAERLVSAGVAVRFEDGETVHLRGDIRPGLSIVKSGAVRFSIPGIDGSSVTSSILGGGHSFGEATLFAKLPRTHDAIAVGATTINQISKARFDKIFDEEPGLARIMLEATTTRLYSVLEFMDDLRRHPLNVRVAKIIFSMAQSSKVENVIEISQSDFAFTLGVSRVSIGKALAGLQSDGLIKLGYGKISIANYDQLNNWITDHSVLAPLARN</sequence>
<proteinExistence type="predicted"/>
<dbReference type="Pfam" id="PF13545">
    <property type="entry name" value="HTH_Crp_2"/>
    <property type="match status" value="1"/>
</dbReference>
<dbReference type="InterPro" id="IPR036390">
    <property type="entry name" value="WH_DNA-bd_sf"/>
</dbReference>
<dbReference type="PANTHER" id="PTHR24567:SF74">
    <property type="entry name" value="HTH-TYPE TRANSCRIPTIONAL REGULATOR ARCR"/>
    <property type="match status" value="1"/>
</dbReference>
<dbReference type="Proteomes" id="UP001560685">
    <property type="component" value="Unassembled WGS sequence"/>
</dbReference>
<comment type="caution">
    <text evidence="5">The sequence shown here is derived from an EMBL/GenBank/DDBJ whole genome shotgun (WGS) entry which is preliminary data.</text>
</comment>
<evidence type="ECO:0000313" key="5">
    <source>
        <dbReference type="EMBL" id="MEX6633748.1"/>
    </source>
</evidence>
<dbReference type="InterPro" id="IPR012318">
    <property type="entry name" value="HTH_CRP"/>
</dbReference>
<gene>
    <name evidence="5" type="ORF">ABFZ84_09345</name>
</gene>
<accession>A0ABV3Z5N2</accession>
<feature type="domain" description="Cyclic nucleotide-binding" evidence="4">
    <location>
        <begin position="14"/>
        <end position="134"/>
    </location>
</feature>
<keyword evidence="2" id="KW-0238">DNA-binding</keyword>
<dbReference type="CDD" id="cd00038">
    <property type="entry name" value="CAP_ED"/>
    <property type="match status" value="1"/>
</dbReference>
<keyword evidence="1" id="KW-0805">Transcription regulation</keyword>
<dbReference type="RefSeq" id="WP_369313739.1">
    <property type="nucleotide sequence ID" value="NZ_JBEHZE010000001.1"/>
</dbReference>
<dbReference type="Gene3D" id="2.60.120.10">
    <property type="entry name" value="Jelly Rolls"/>
    <property type="match status" value="1"/>
</dbReference>
<evidence type="ECO:0000259" key="4">
    <source>
        <dbReference type="PROSITE" id="PS50042"/>
    </source>
</evidence>
<protein>
    <submittedName>
        <fullName evidence="5">Crp/Fnr family transcriptional regulator</fullName>
    </submittedName>
</protein>
<evidence type="ECO:0000256" key="2">
    <source>
        <dbReference type="ARBA" id="ARBA00023125"/>
    </source>
</evidence>
<dbReference type="EMBL" id="JBEHZE010000001">
    <property type="protein sequence ID" value="MEX6633748.1"/>
    <property type="molecule type" value="Genomic_DNA"/>
</dbReference>
<organism evidence="5 6">
    <name type="scientific">Hyphococcus lacteus</name>
    <dbReference type="NCBI Taxonomy" id="3143536"/>
    <lineage>
        <taxon>Bacteria</taxon>
        <taxon>Pseudomonadati</taxon>
        <taxon>Pseudomonadota</taxon>
        <taxon>Alphaproteobacteria</taxon>
        <taxon>Parvularculales</taxon>
        <taxon>Parvularculaceae</taxon>
        <taxon>Hyphococcus</taxon>
    </lineage>
</organism>
<dbReference type="InterPro" id="IPR014710">
    <property type="entry name" value="RmlC-like_jellyroll"/>
</dbReference>
<dbReference type="Pfam" id="PF00027">
    <property type="entry name" value="cNMP_binding"/>
    <property type="match status" value="1"/>
</dbReference>
<dbReference type="PROSITE" id="PS50042">
    <property type="entry name" value="CNMP_BINDING_3"/>
    <property type="match status" value="1"/>
</dbReference>
<dbReference type="SUPFAM" id="SSF46785">
    <property type="entry name" value="Winged helix' DNA-binding domain"/>
    <property type="match status" value="1"/>
</dbReference>
<keyword evidence="3" id="KW-0804">Transcription</keyword>
<evidence type="ECO:0000256" key="1">
    <source>
        <dbReference type="ARBA" id="ARBA00023015"/>
    </source>
</evidence>
<dbReference type="SUPFAM" id="SSF51206">
    <property type="entry name" value="cAMP-binding domain-like"/>
    <property type="match status" value="1"/>
</dbReference>
<dbReference type="InterPro" id="IPR050397">
    <property type="entry name" value="Env_Response_Regulators"/>
</dbReference>
<name>A0ABV3Z5N2_9PROT</name>
<keyword evidence="6" id="KW-1185">Reference proteome</keyword>
<dbReference type="SMART" id="SM00100">
    <property type="entry name" value="cNMP"/>
    <property type="match status" value="1"/>
</dbReference>
<reference evidence="5 6" key="1">
    <citation type="submission" date="2024-05" db="EMBL/GenBank/DDBJ databases">
        <title>Three bacterial strains, DH-69, EH-24, and ECK-19 isolated from coastal sediments.</title>
        <authorList>
            <person name="Ye Y.-Q."/>
            <person name="Du Z.-J."/>
        </authorList>
    </citation>
    <scope>NUCLEOTIDE SEQUENCE [LARGE SCALE GENOMIC DNA]</scope>
    <source>
        <strain evidence="5 6">ECK-19</strain>
    </source>
</reference>
<dbReference type="PANTHER" id="PTHR24567">
    <property type="entry name" value="CRP FAMILY TRANSCRIPTIONAL REGULATORY PROTEIN"/>
    <property type="match status" value="1"/>
</dbReference>
<dbReference type="InterPro" id="IPR018490">
    <property type="entry name" value="cNMP-bd_dom_sf"/>
</dbReference>
<dbReference type="InterPro" id="IPR000595">
    <property type="entry name" value="cNMP-bd_dom"/>
</dbReference>